<evidence type="ECO:0000256" key="3">
    <source>
        <dbReference type="ARBA" id="ARBA00022737"/>
    </source>
</evidence>
<reference evidence="5 6" key="1">
    <citation type="submission" date="2019-01" db="EMBL/GenBank/DDBJ databases">
        <title>Florfenicol resistance in Enterobacteriaceae and whole-genome sequence analysis of florfenicol-resistant Leclercia adecarboxylata strain R25.</title>
        <authorList>
            <person name="Bao Q."/>
            <person name="Ying Y."/>
        </authorList>
    </citation>
    <scope>NUCLEOTIDE SEQUENCE [LARGE SCALE GENOMIC DNA]</scope>
    <source>
        <strain evidence="5 6">R25</strain>
    </source>
</reference>
<gene>
    <name evidence="5" type="ORF">ES815_01550</name>
</gene>
<dbReference type="PANTHER" id="PTHR43300:SF11">
    <property type="entry name" value="ACETYLTRANSFERASE RV3034C-RELATED"/>
    <property type="match status" value="1"/>
</dbReference>
<dbReference type="InterPro" id="IPR018357">
    <property type="entry name" value="Hexapep_transf_CS"/>
</dbReference>
<evidence type="ECO:0000256" key="4">
    <source>
        <dbReference type="ARBA" id="ARBA00023315"/>
    </source>
</evidence>
<proteinExistence type="inferred from homology"/>
<organism evidence="5 6">
    <name type="scientific">Leclercia adecarboxylata</name>
    <dbReference type="NCBI Taxonomy" id="83655"/>
    <lineage>
        <taxon>Bacteria</taxon>
        <taxon>Pseudomonadati</taxon>
        <taxon>Pseudomonadota</taxon>
        <taxon>Gammaproteobacteria</taxon>
        <taxon>Enterobacterales</taxon>
        <taxon>Enterobacteriaceae</taxon>
        <taxon>Leclercia</taxon>
    </lineage>
</organism>
<keyword evidence="2" id="KW-0808">Transferase</keyword>
<comment type="similarity">
    <text evidence="1">Belongs to the transferase hexapeptide repeat family.</text>
</comment>
<evidence type="ECO:0000256" key="2">
    <source>
        <dbReference type="ARBA" id="ARBA00022679"/>
    </source>
</evidence>
<keyword evidence="3" id="KW-0677">Repeat</keyword>
<dbReference type="InterPro" id="IPR001451">
    <property type="entry name" value="Hexapep"/>
</dbReference>
<dbReference type="AlphaFoldDB" id="A0AAP9IT41"/>
<dbReference type="SUPFAM" id="SSF51161">
    <property type="entry name" value="Trimeric LpxA-like enzymes"/>
    <property type="match status" value="1"/>
</dbReference>
<sequence length="222" mass="24886">MENGKLTFIGDFLLVPQWKIKHKLTQIDIIDDALEYNPNQTKLALKDNIKVFNWEIGDHTYGSPLILEPHMAGLKIGKFCSIAPGVIIILGNHVTNTATTYPFSSLKSFWPGARRNPIEDHNTKGDIVIGNDVWIGRNAVIMSGITIGDGAVIAANSVVTKDVKPYSIVGGNPAKLLRMRHSDDIIEALLQIKWWEWSDEEVDSRIKYLMSDINEFIARFKA</sequence>
<dbReference type="InterPro" id="IPR050179">
    <property type="entry name" value="Trans_hexapeptide_repeat"/>
</dbReference>
<dbReference type="PANTHER" id="PTHR43300">
    <property type="entry name" value="ACETYLTRANSFERASE"/>
    <property type="match status" value="1"/>
</dbReference>
<dbReference type="Gene3D" id="2.160.10.10">
    <property type="entry name" value="Hexapeptide repeat proteins"/>
    <property type="match status" value="1"/>
</dbReference>
<name>A0AAP9IT41_9ENTR</name>
<accession>A0AAP9IT41</accession>
<dbReference type="InterPro" id="IPR011004">
    <property type="entry name" value="Trimer_LpxA-like_sf"/>
</dbReference>
<evidence type="ECO:0000256" key="1">
    <source>
        <dbReference type="ARBA" id="ARBA00007274"/>
    </source>
</evidence>
<evidence type="ECO:0000313" key="5">
    <source>
        <dbReference type="EMBL" id="QDK21177.1"/>
    </source>
</evidence>
<dbReference type="Pfam" id="PF00132">
    <property type="entry name" value="Hexapep"/>
    <property type="match status" value="1"/>
</dbReference>
<dbReference type="Proteomes" id="UP000317812">
    <property type="component" value="Chromosome"/>
</dbReference>
<dbReference type="GO" id="GO:0016747">
    <property type="term" value="F:acyltransferase activity, transferring groups other than amino-acyl groups"/>
    <property type="evidence" value="ECO:0007669"/>
    <property type="project" value="UniProtKB-ARBA"/>
</dbReference>
<protein>
    <submittedName>
        <fullName evidence="5">CatB-related O-acetyltransferase</fullName>
    </submittedName>
</protein>
<keyword evidence="4" id="KW-0012">Acyltransferase</keyword>
<dbReference type="CDD" id="cd03349">
    <property type="entry name" value="LbH_XAT"/>
    <property type="match status" value="1"/>
</dbReference>
<dbReference type="EMBL" id="CP035382">
    <property type="protein sequence ID" value="QDK21177.1"/>
    <property type="molecule type" value="Genomic_DNA"/>
</dbReference>
<evidence type="ECO:0000313" key="6">
    <source>
        <dbReference type="Proteomes" id="UP000317812"/>
    </source>
</evidence>
<dbReference type="PROSITE" id="PS00101">
    <property type="entry name" value="HEXAPEP_TRANSFERASES"/>
    <property type="match status" value="1"/>
</dbReference>